<keyword evidence="8 11" id="KW-0066">ATP synthesis</keyword>
<protein>
    <recommendedName>
        <fullName evidence="11">V-type ATP synthase alpha chain</fullName>
        <ecNumber evidence="11">7.1.2.2</ecNumber>
    </recommendedName>
    <alternativeName>
        <fullName evidence="11">V-ATPase subunit A</fullName>
    </alternativeName>
</protein>
<keyword evidence="4 11" id="KW-0375">Hydrogen ion transport</keyword>
<dbReference type="GO" id="GO:0005524">
    <property type="term" value="F:ATP binding"/>
    <property type="evidence" value="ECO:0007669"/>
    <property type="project" value="UniProtKB-UniRule"/>
</dbReference>
<keyword evidence="2" id="KW-1003">Cell membrane</keyword>
<dbReference type="GO" id="GO:0045259">
    <property type="term" value="C:proton-transporting ATP synthase complex"/>
    <property type="evidence" value="ECO:0007669"/>
    <property type="project" value="UniProtKB-ARBA"/>
</dbReference>
<evidence type="ECO:0000256" key="2">
    <source>
        <dbReference type="ARBA" id="ARBA00022475"/>
    </source>
</evidence>
<sequence>MNAHDVAARAATTWISGPVLRARPEGAFLLREAVTVGEQRLLGEVIRLARDEITVQVYEDTSGLRPGTLVNGSGRLLSVRLGPGILGHIFDGLLRPIGVAPGEAGRDPWVLPGMRDEAPAQFWLTPRVRVGDAIGPGDVVADVSVGVDASLSGSGEALSGLPQRCLVPPDLPAGQVIEIAAAGSYREDQPICRVRDAQGGEHGIALSHRWPVRIPRPVAQRLPSDEPMLTGQRILDCLFPIARGGTAAIPGGFGTGKTVLLETVAKWCDADVIVYVGCGERGNELAGLLAEFGELEDPRSGRLLLERTVVIANTSNMPVSAREASIYTGITVAEYFRDQGLNVTLMADSTSRWAEALREVSGRLGELPGEGGYPAYLSSRLADFYERAARVRTLGGANGSVSVLGAVSPPSGDFSEPVTNHTRRYVGCLWALDVRRAQARFYPAIQPLTSYSVSAASLARWWHSAGCTRWEALRRRFLTLLEDEARLERMARIIGRDAMPARQRLILLCAQLVNQAFLRQSAFSDIDRYATPQRQAVMMRLLGSFIEAAEGLLEANVPPERIAEAPIFRALMRMGEEIPDGDWERFSELDRELTATARRLREEVSGDE</sequence>
<dbReference type="InterPro" id="IPR000194">
    <property type="entry name" value="ATPase_F1/V1/A1_a/bsu_nucl-bd"/>
</dbReference>
<comment type="catalytic activity">
    <reaction evidence="11">
        <text>ATP + H2O + 4 H(+)(in) = ADP + phosphate + 5 H(+)(out)</text>
        <dbReference type="Rhea" id="RHEA:57720"/>
        <dbReference type="ChEBI" id="CHEBI:15377"/>
        <dbReference type="ChEBI" id="CHEBI:15378"/>
        <dbReference type="ChEBI" id="CHEBI:30616"/>
        <dbReference type="ChEBI" id="CHEBI:43474"/>
        <dbReference type="ChEBI" id="CHEBI:456216"/>
        <dbReference type="EC" id="7.1.2.2"/>
    </reaction>
</comment>
<gene>
    <name evidence="11" type="primary">atpA</name>
    <name evidence="13" type="ORF">F2Q65_10440</name>
</gene>
<evidence type="ECO:0000256" key="5">
    <source>
        <dbReference type="ARBA" id="ARBA00022840"/>
    </source>
</evidence>
<keyword evidence="6 11" id="KW-1278">Translocase</keyword>
<dbReference type="InterPro" id="IPR003593">
    <property type="entry name" value="AAA+_ATPase"/>
</dbReference>
<dbReference type="SMART" id="SM00382">
    <property type="entry name" value="AAA"/>
    <property type="match status" value="1"/>
</dbReference>
<proteinExistence type="inferred from homology"/>
<dbReference type="EC" id="7.1.2.2" evidence="11"/>
<dbReference type="Gene3D" id="3.40.50.300">
    <property type="entry name" value="P-loop containing nucleotide triphosphate hydrolases"/>
    <property type="match status" value="1"/>
</dbReference>
<evidence type="ECO:0000259" key="12">
    <source>
        <dbReference type="SMART" id="SM00382"/>
    </source>
</evidence>
<dbReference type="PANTHER" id="PTHR43607">
    <property type="entry name" value="V-TYPE PROTON ATPASE CATALYTIC SUBUNIT A"/>
    <property type="match status" value="1"/>
</dbReference>
<dbReference type="CDD" id="cd18111">
    <property type="entry name" value="ATP-synt_V_A-type_alpha_C"/>
    <property type="match status" value="1"/>
</dbReference>
<reference evidence="13 14" key="1">
    <citation type="submission" date="2019-09" db="EMBL/GenBank/DDBJ databases">
        <title>Whole-genome sequence of the purple sulfur bacterium Thiohalocapsa marina DSM 19078.</title>
        <authorList>
            <person name="Kyndt J.A."/>
            <person name="Meyer T.E."/>
        </authorList>
    </citation>
    <scope>NUCLEOTIDE SEQUENCE [LARGE SCALE GENOMIC DNA]</scope>
    <source>
        <strain evidence="13 14">DSM 19078</strain>
    </source>
</reference>
<dbReference type="PANTHER" id="PTHR43607:SF1">
    <property type="entry name" value="H(+)-TRANSPORTING TWO-SECTOR ATPASE"/>
    <property type="match status" value="1"/>
</dbReference>
<evidence type="ECO:0000256" key="10">
    <source>
        <dbReference type="ARBA" id="ARBA00054855"/>
    </source>
</evidence>
<dbReference type="Pfam" id="PF02874">
    <property type="entry name" value="ATP-synt_ab_N"/>
    <property type="match status" value="1"/>
</dbReference>
<dbReference type="SUPFAM" id="SSF50615">
    <property type="entry name" value="N-terminal domain of alpha and beta subunits of F1 ATP synthase"/>
    <property type="match status" value="1"/>
</dbReference>
<dbReference type="Gene3D" id="2.40.30.20">
    <property type="match status" value="1"/>
</dbReference>
<feature type="domain" description="AAA+ ATPase" evidence="12">
    <location>
        <begin position="243"/>
        <end position="436"/>
    </location>
</feature>
<keyword evidence="14" id="KW-1185">Reference proteome</keyword>
<dbReference type="Gene3D" id="1.10.1140.10">
    <property type="entry name" value="Bovine Mitochondrial F1-atpase, Atp Synthase Beta Chain, Chain D, domain 3"/>
    <property type="match status" value="1"/>
</dbReference>
<evidence type="ECO:0000256" key="3">
    <source>
        <dbReference type="ARBA" id="ARBA00022741"/>
    </source>
</evidence>
<keyword evidence="5 11" id="KW-0067">ATP-binding</keyword>
<dbReference type="SUPFAM" id="SSF52540">
    <property type="entry name" value="P-loop containing nucleoside triphosphate hydrolases"/>
    <property type="match status" value="1"/>
</dbReference>
<dbReference type="InterPro" id="IPR004100">
    <property type="entry name" value="ATPase_F1/V1/A1_a/bsu_N"/>
</dbReference>
<feature type="binding site" evidence="11">
    <location>
        <begin position="251"/>
        <end position="258"/>
    </location>
    <ligand>
        <name>ATP</name>
        <dbReference type="ChEBI" id="CHEBI:30616"/>
    </ligand>
</feature>
<name>A0A5M8FJR3_9GAMM</name>
<dbReference type="InterPro" id="IPR023366">
    <property type="entry name" value="ATP_synth_asu-like_sf"/>
</dbReference>
<evidence type="ECO:0000256" key="4">
    <source>
        <dbReference type="ARBA" id="ARBA00022781"/>
    </source>
</evidence>
<dbReference type="Pfam" id="PF16886">
    <property type="entry name" value="ATP-synt_ab_Xtn"/>
    <property type="match status" value="1"/>
</dbReference>
<comment type="similarity">
    <text evidence="9">Belongs to the ATPase alpha/beta chains family. T3SS ATPase subfamily.</text>
</comment>
<dbReference type="OrthoDB" id="9801639at2"/>
<dbReference type="HAMAP" id="MF_00309">
    <property type="entry name" value="ATP_synth_A_arch"/>
    <property type="match status" value="1"/>
</dbReference>
<accession>A0A5M8FJR3</accession>
<dbReference type="Gene3D" id="2.40.50.100">
    <property type="match status" value="1"/>
</dbReference>
<dbReference type="Pfam" id="PF00006">
    <property type="entry name" value="ATP-synt_ab"/>
    <property type="match status" value="1"/>
</dbReference>
<dbReference type="CDD" id="cd01134">
    <property type="entry name" value="V_A-ATPase_A"/>
    <property type="match status" value="1"/>
</dbReference>
<comment type="function">
    <text evidence="10 11">Produces ATP from ADP in the presence of a proton gradient across the membrane. The V-type alpha chain is a catalytic subunit.</text>
</comment>
<keyword evidence="3 11" id="KW-0547">Nucleotide-binding</keyword>
<dbReference type="InterPro" id="IPR031686">
    <property type="entry name" value="ATP-synth_a_Xtn"/>
</dbReference>
<dbReference type="RefSeq" id="WP_150093102.1">
    <property type="nucleotide sequence ID" value="NZ_JBFUOH010000006.1"/>
</dbReference>
<evidence type="ECO:0000256" key="1">
    <source>
        <dbReference type="ARBA" id="ARBA00022448"/>
    </source>
</evidence>
<evidence type="ECO:0000256" key="9">
    <source>
        <dbReference type="ARBA" id="ARBA00024342"/>
    </source>
</evidence>
<dbReference type="NCBIfam" id="NF003220">
    <property type="entry name" value="PRK04192.1"/>
    <property type="match status" value="1"/>
</dbReference>
<dbReference type="InterPro" id="IPR036121">
    <property type="entry name" value="ATPase_F1/V1/A1_a/bsu_N_sf"/>
</dbReference>
<dbReference type="GO" id="GO:0042777">
    <property type="term" value="P:proton motive force-driven plasma membrane ATP synthesis"/>
    <property type="evidence" value="ECO:0007669"/>
    <property type="project" value="UniProtKB-UniRule"/>
</dbReference>
<keyword evidence="2" id="KW-0472">Membrane</keyword>
<dbReference type="AlphaFoldDB" id="A0A5M8FJR3"/>
<keyword evidence="7 11" id="KW-0406">Ion transport</keyword>
<dbReference type="InterPro" id="IPR055190">
    <property type="entry name" value="ATP-synt_VA_C"/>
</dbReference>
<dbReference type="InterPro" id="IPR024034">
    <property type="entry name" value="ATPase_F1/V1_b/a_C"/>
</dbReference>
<dbReference type="GO" id="GO:0046961">
    <property type="term" value="F:proton-transporting ATPase activity, rotational mechanism"/>
    <property type="evidence" value="ECO:0007669"/>
    <property type="project" value="InterPro"/>
</dbReference>
<organism evidence="13 14">
    <name type="scientific">Thiohalocapsa marina</name>
    <dbReference type="NCBI Taxonomy" id="424902"/>
    <lineage>
        <taxon>Bacteria</taxon>
        <taxon>Pseudomonadati</taxon>
        <taxon>Pseudomonadota</taxon>
        <taxon>Gammaproteobacteria</taxon>
        <taxon>Chromatiales</taxon>
        <taxon>Chromatiaceae</taxon>
        <taxon>Thiohalocapsa</taxon>
    </lineage>
</organism>
<evidence type="ECO:0000313" key="14">
    <source>
        <dbReference type="Proteomes" id="UP000322981"/>
    </source>
</evidence>
<dbReference type="Pfam" id="PF22919">
    <property type="entry name" value="ATP-synt_VA_C"/>
    <property type="match status" value="1"/>
</dbReference>
<evidence type="ECO:0000256" key="6">
    <source>
        <dbReference type="ARBA" id="ARBA00022967"/>
    </source>
</evidence>
<dbReference type="Proteomes" id="UP000322981">
    <property type="component" value="Unassembled WGS sequence"/>
</dbReference>
<dbReference type="InterPro" id="IPR027417">
    <property type="entry name" value="P-loop_NTPase"/>
</dbReference>
<evidence type="ECO:0000313" key="13">
    <source>
        <dbReference type="EMBL" id="KAA6184949.1"/>
    </source>
</evidence>
<dbReference type="EMBL" id="VWXX01000014">
    <property type="protein sequence ID" value="KAA6184949.1"/>
    <property type="molecule type" value="Genomic_DNA"/>
</dbReference>
<evidence type="ECO:0000256" key="7">
    <source>
        <dbReference type="ARBA" id="ARBA00023065"/>
    </source>
</evidence>
<keyword evidence="1 11" id="KW-0813">Transport</keyword>
<dbReference type="SUPFAM" id="SSF47917">
    <property type="entry name" value="C-terminal domain of alpha and beta subunits of F1 ATP synthase"/>
    <property type="match status" value="1"/>
</dbReference>
<evidence type="ECO:0000256" key="8">
    <source>
        <dbReference type="ARBA" id="ARBA00023310"/>
    </source>
</evidence>
<dbReference type="GO" id="GO:0046933">
    <property type="term" value="F:proton-transporting ATP synthase activity, rotational mechanism"/>
    <property type="evidence" value="ECO:0007669"/>
    <property type="project" value="UniProtKB-UniRule"/>
</dbReference>
<evidence type="ECO:0000256" key="11">
    <source>
        <dbReference type="HAMAP-Rule" id="MF_00309"/>
    </source>
</evidence>
<dbReference type="InterPro" id="IPR022878">
    <property type="entry name" value="V-ATPase_asu"/>
</dbReference>
<comment type="caution">
    <text evidence="13">The sequence shown here is derived from an EMBL/GenBank/DDBJ whole genome shotgun (WGS) entry which is preliminary data.</text>
</comment>